<feature type="compositionally biased region" description="Low complexity" evidence="1">
    <location>
        <begin position="42"/>
        <end position="66"/>
    </location>
</feature>
<keyword evidence="2" id="KW-0732">Signal</keyword>
<dbReference type="RefSeq" id="WP_186912438.1">
    <property type="nucleotide sequence ID" value="NZ_JACOFV010000008.1"/>
</dbReference>
<evidence type="ECO:0000256" key="2">
    <source>
        <dbReference type="SAM" id="SignalP"/>
    </source>
</evidence>
<evidence type="ECO:0000256" key="1">
    <source>
        <dbReference type="SAM" id="MobiDB-lite"/>
    </source>
</evidence>
<reference evidence="3" key="1">
    <citation type="submission" date="2020-08" db="EMBL/GenBank/DDBJ databases">
        <title>Novel species isolated from subtropical streams in China.</title>
        <authorList>
            <person name="Lu H."/>
        </authorList>
    </citation>
    <scope>NUCLEOTIDE SEQUENCE</scope>
    <source>
        <strain evidence="3">KACC 12607</strain>
    </source>
</reference>
<dbReference type="AlphaFoldDB" id="A0A923HI10"/>
<comment type="caution">
    <text evidence="3">The sequence shown here is derived from an EMBL/GenBank/DDBJ whole genome shotgun (WGS) entry which is preliminary data.</text>
</comment>
<feature type="region of interest" description="Disordered" evidence="1">
    <location>
        <begin position="42"/>
        <end position="90"/>
    </location>
</feature>
<evidence type="ECO:0000313" key="4">
    <source>
        <dbReference type="Proteomes" id="UP000634011"/>
    </source>
</evidence>
<evidence type="ECO:0000313" key="3">
    <source>
        <dbReference type="EMBL" id="MBC3862520.1"/>
    </source>
</evidence>
<protein>
    <submittedName>
        <fullName evidence="3">Uncharacterized protein</fullName>
    </submittedName>
</protein>
<name>A0A923HI10_9BURK</name>
<dbReference type="EMBL" id="JACOFV010000008">
    <property type="protein sequence ID" value="MBC3862520.1"/>
    <property type="molecule type" value="Genomic_DNA"/>
</dbReference>
<sequence>MKTIIAAIITTTFAMGTAFAQTPVTGASEKLATPAVVTAAKSASVSSTTSTAPTAPAAVTAASSASNPKGFEAGTKNNMKHHMGSKKGAE</sequence>
<accession>A0A923HI10</accession>
<keyword evidence="4" id="KW-1185">Reference proteome</keyword>
<proteinExistence type="predicted"/>
<feature type="chain" id="PRO_5037390408" evidence="2">
    <location>
        <begin position="21"/>
        <end position="90"/>
    </location>
</feature>
<feature type="compositionally biased region" description="Basic residues" evidence="1">
    <location>
        <begin position="78"/>
        <end position="90"/>
    </location>
</feature>
<dbReference type="Proteomes" id="UP000634011">
    <property type="component" value="Unassembled WGS sequence"/>
</dbReference>
<organism evidence="3 4">
    <name type="scientific">Undibacterium jejuense</name>
    <dbReference type="NCBI Taxonomy" id="1344949"/>
    <lineage>
        <taxon>Bacteria</taxon>
        <taxon>Pseudomonadati</taxon>
        <taxon>Pseudomonadota</taxon>
        <taxon>Betaproteobacteria</taxon>
        <taxon>Burkholderiales</taxon>
        <taxon>Oxalobacteraceae</taxon>
        <taxon>Undibacterium</taxon>
    </lineage>
</organism>
<gene>
    <name evidence="3" type="ORF">H8K32_10450</name>
</gene>
<feature type="signal peptide" evidence="2">
    <location>
        <begin position="1"/>
        <end position="20"/>
    </location>
</feature>